<reference evidence="2" key="1">
    <citation type="submission" date="2014-11" db="EMBL/GenBank/DDBJ databases">
        <authorList>
            <person name="Amaro Gonzalez C."/>
        </authorList>
    </citation>
    <scope>NUCLEOTIDE SEQUENCE</scope>
</reference>
<evidence type="ECO:0000313" key="2">
    <source>
        <dbReference type="EMBL" id="JAI06016.1"/>
    </source>
</evidence>
<name>A0A0E9XVX6_ANGAN</name>
<reference evidence="2" key="2">
    <citation type="journal article" date="2015" name="Fish Shellfish Immunol.">
        <title>Early steps in the European eel (Anguilla anguilla)-Vibrio vulnificus interaction in the gills: Role of the RtxA13 toxin.</title>
        <authorList>
            <person name="Callol A."/>
            <person name="Pajuelo D."/>
            <person name="Ebbesson L."/>
            <person name="Teles M."/>
            <person name="MacKenzie S."/>
            <person name="Amaro C."/>
        </authorList>
    </citation>
    <scope>NUCLEOTIDE SEQUENCE</scope>
</reference>
<dbReference type="EMBL" id="GBXM01002562">
    <property type="protein sequence ID" value="JAI06016.1"/>
    <property type="molecule type" value="Transcribed_RNA"/>
</dbReference>
<sequence>MGRLPLTAAVGFTEEEGKTRRRERGKGSTRQSERLSAVFGALWHSGAPWSLD</sequence>
<evidence type="ECO:0000256" key="1">
    <source>
        <dbReference type="SAM" id="MobiDB-lite"/>
    </source>
</evidence>
<feature type="region of interest" description="Disordered" evidence="1">
    <location>
        <begin position="1"/>
        <end position="33"/>
    </location>
</feature>
<accession>A0A0E9XVX6</accession>
<proteinExistence type="predicted"/>
<protein>
    <submittedName>
        <fullName evidence="2">Uncharacterized protein</fullName>
    </submittedName>
</protein>
<dbReference type="AlphaFoldDB" id="A0A0E9XVX6"/>
<organism evidence="2">
    <name type="scientific">Anguilla anguilla</name>
    <name type="common">European freshwater eel</name>
    <name type="synonym">Muraena anguilla</name>
    <dbReference type="NCBI Taxonomy" id="7936"/>
    <lineage>
        <taxon>Eukaryota</taxon>
        <taxon>Metazoa</taxon>
        <taxon>Chordata</taxon>
        <taxon>Craniata</taxon>
        <taxon>Vertebrata</taxon>
        <taxon>Euteleostomi</taxon>
        <taxon>Actinopterygii</taxon>
        <taxon>Neopterygii</taxon>
        <taxon>Teleostei</taxon>
        <taxon>Anguilliformes</taxon>
        <taxon>Anguillidae</taxon>
        <taxon>Anguilla</taxon>
    </lineage>
</organism>